<dbReference type="EMBL" id="JBHULV010000029">
    <property type="protein sequence ID" value="MFD2732117.1"/>
    <property type="molecule type" value="Genomic_DNA"/>
</dbReference>
<proteinExistence type="predicted"/>
<name>A0ABW5TS51_9SPHI</name>
<dbReference type="RefSeq" id="WP_379041469.1">
    <property type="nucleotide sequence ID" value="NZ_JBHSKW010000014.1"/>
</dbReference>
<evidence type="ECO:0000313" key="3">
    <source>
        <dbReference type="Proteomes" id="UP001597546"/>
    </source>
</evidence>
<organism evidence="2 3">
    <name type="scientific">Pedobacter alpinus</name>
    <dbReference type="NCBI Taxonomy" id="1590643"/>
    <lineage>
        <taxon>Bacteria</taxon>
        <taxon>Pseudomonadati</taxon>
        <taxon>Bacteroidota</taxon>
        <taxon>Sphingobacteriia</taxon>
        <taxon>Sphingobacteriales</taxon>
        <taxon>Sphingobacteriaceae</taxon>
        <taxon>Pedobacter</taxon>
    </lineage>
</organism>
<keyword evidence="1" id="KW-0732">Signal</keyword>
<feature type="signal peptide" evidence="1">
    <location>
        <begin position="1"/>
        <end position="18"/>
    </location>
</feature>
<dbReference type="Proteomes" id="UP001597546">
    <property type="component" value="Unassembled WGS sequence"/>
</dbReference>
<comment type="caution">
    <text evidence="2">The sequence shown here is derived from an EMBL/GenBank/DDBJ whole genome shotgun (WGS) entry which is preliminary data.</text>
</comment>
<gene>
    <name evidence="2" type="ORF">ACFSSE_10430</name>
</gene>
<protein>
    <recommendedName>
        <fullName evidence="4">CarboxypepD_reg-like domain-containing protein</fullName>
    </recommendedName>
</protein>
<feature type="chain" id="PRO_5046440982" description="CarboxypepD_reg-like domain-containing protein" evidence="1">
    <location>
        <begin position="19"/>
        <end position="241"/>
    </location>
</feature>
<evidence type="ECO:0000313" key="2">
    <source>
        <dbReference type="EMBL" id="MFD2732117.1"/>
    </source>
</evidence>
<sequence>MKKVFIILFTLLPFLLKAQMTIVGTAYDADTRNKLKLVFVNNLTQKEVDHSGQKGDFTLKADLGDLIVFTCPGYESDTLILENMRPKLVLMRPSLIVLDEVLVSAKATNKPEDVKVAYSSAYSYATTNVLSLDGKVSLVNAFSKQSKDKRAFQKFMDTELDEKLIDQKFNRPLVTQLTKIRGQLLEDFMSYYRPTYSQVSSMSDVDLRTYIVKSYNEYIKLPAESRIYPNLPKASFSGNFE</sequence>
<reference evidence="3" key="1">
    <citation type="journal article" date="2019" name="Int. J. Syst. Evol. Microbiol.">
        <title>The Global Catalogue of Microorganisms (GCM) 10K type strain sequencing project: providing services to taxonomists for standard genome sequencing and annotation.</title>
        <authorList>
            <consortium name="The Broad Institute Genomics Platform"/>
            <consortium name="The Broad Institute Genome Sequencing Center for Infectious Disease"/>
            <person name="Wu L."/>
            <person name="Ma J."/>
        </authorList>
    </citation>
    <scope>NUCLEOTIDE SEQUENCE [LARGE SCALE GENOMIC DNA]</scope>
    <source>
        <strain evidence="3">KCTC 42456</strain>
    </source>
</reference>
<evidence type="ECO:0008006" key="4">
    <source>
        <dbReference type="Google" id="ProtNLM"/>
    </source>
</evidence>
<evidence type="ECO:0000256" key="1">
    <source>
        <dbReference type="SAM" id="SignalP"/>
    </source>
</evidence>
<accession>A0ABW5TS51</accession>
<keyword evidence="3" id="KW-1185">Reference proteome</keyword>